<dbReference type="InterPro" id="IPR012317">
    <property type="entry name" value="Poly(ADP-ribose)pol_cat_dom"/>
</dbReference>
<dbReference type="SUPFAM" id="SSF47587">
    <property type="entry name" value="Domain of poly(ADP-ribose) polymerase"/>
    <property type="match status" value="1"/>
</dbReference>
<evidence type="ECO:0000256" key="12">
    <source>
        <dbReference type="ARBA" id="ARBA00024347"/>
    </source>
</evidence>
<dbReference type="Gene3D" id="3.30.720.50">
    <property type="match status" value="2"/>
</dbReference>
<comment type="catalytic activity">
    <reaction evidence="13">
        <text>NAD(+) + (ADP-D-ribosyl)n-acceptor = nicotinamide + (ADP-D-ribosyl)n+1-acceptor + H(+).</text>
        <dbReference type="EC" id="2.4.2.30"/>
    </reaction>
</comment>
<evidence type="ECO:0000259" key="16">
    <source>
        <dbReference type="PROSITE" id="PS50918"/>
    </source>
</evidence>
<dbReference type="PROSITE" id="PS51977">
    <property type="entry name" value="WGR"/>
    <property type="match status" value="1"/>
</dbReference>
<dbReference type="FunFam" id="2.20.140.10:FF:000001">
    <property type="entry name" value="Poly [ADP-ribose] polymerase"/>
    <property type="match status" value="1"/>
</dbReference>
<dbReference type="InterPro" id="IPR018123">
    <property type="entry name" value="WWE-dom_subgr"/>
</dbReference>
<name>A0A2T7NJ06_POMCA</name>
<sequence>MPPRKRTSARGSAGDCPVSKKARSADVDIADGLVRWELEGDNRKWVELTSEQNKLLTGAWSKNKDEISIAVAPKMTMIFHMKKMVQKNKKTGFERRIRMAILDKADNDFYVWQWEDEKGQWNPYSAAVCLELEKAREDKQESIDFEACGRTYRVDLLKLEQVNISTNVIRKVARTKSDATVADAENVLSVSSSSTMIDSVKKEEEEEEEPVKTSKRRGKSGGKGKIEGKKKEEDGELQTKSVVRKVVVDKGSAPVDAECPLAEKCHVYKTAKVIWDCMLNQTNVGNNNNKYYIIQLLEENGKKAFHVWQRWGRVGYKGQTNIVNCSGDLDKAINVFSKKFQDKTGNSWNCKEKFVKHPGKYDLLHMDYSAKEDQVDAALVPDDEDENLKTPDSKLPEKVQDLIKLICDVKSMEEAVIEMKYDAKKAPLGKLTKEQIKAGYEALKEIETLINNKDFGSRLTEACSNFYTRIPHDFGQVKSPVVIKTPQAVKEKLQLLEALEDIEYAIKMLKTGDKSENPVDRHYHALTCGLCLLENTILIVAVEQLLPTVSELDLESVQCQMLLWHGSRLTNWAGILGQGLRIAPPEAPVTGYMFGKGVYFADMSSKSANYCFASKQKNIGLMLLCDVSLGSMNDKFAADYYADKLPKGKHSVRGCGSVGPDPSTYKNLPDGVVVPVGKGVNTGAKNPSGFTLNYNEYIVYDTRQICMRYLLKVQFDFK</sequence>
<evidence type="ECO:0000256" key="4">
    <source>
        <dbReference type="ARBA" id="ARBA00022695"/>
    </source>
</evidence>
<dbReference type="SUPFAM" id="SSF56399">
    <property type="entry name" value="ADP-ribosylation"/>
    <property type="match status" value="1"/>
</dbReference>
<evidence type="ECO:0000313" key="20">
    <source>
        <dbReference type="EMBL" id="PVD21135.1"/>
    </source>
</evidence>
<dbReference type="AlphaFoldDB" id="A0A2T7NJ06"/>
<evidence type="ECO:0000256" key="11">
    <source>
        <dbReference type="ARBA" id="ARBA00023242"/>
    </source>
</evidence>
<evidence type="ECO:0000256" key="3">
    <source>
        <dbReference type="ARBA" id="ARBA00022679"/>
    </source>
</evidence>
<keyword evidence="10" id="KW-0238">DNA-binding</keyword>
<dbReference type="Pfam" id="PF02825">
    <property type="entry name" value="WWE"/>
    <property type="match status" value="2"/>
</dbReference>
<dbReference type="Gene3D" id="3.90.228.10">
    <property type="match status" value="1"/>
</dbReference>
<evidence type="ECO:0000256" key="15">
    <source>
        <dbReference type="SAM" id="MobiDB-lite"/>
    </source>
</evidence>
<keyword evidence="21" id="KW-1185">Reference proteome</keyword>
<evidence type="ECO:0000256" key="13">
    <source>
        <dbReference type="ARBA" id="ARBA00033987"/>
    </source>
</evidence>
<dbReference type="GO" id="GO:0006302">
    <property type="term" value="P:double-strand break repair"/>
    <property type="evidence" value="ECO:0007669"/>
    <property type="project" value="TreeGrafter"/>
</dbReference>
<dbReference type="SUPFAM" id="SSF142921">
    <property type="entry name" value="WGR domain-like"/>
    <property type="match status" value="1"/>
</dbReference>
<comment type="similarity">
    <text evidence="12">Belongs to the ARTD/PARP family.</text>
</comment>
<feature type="domain" description="WWE" evidence="16">
    <location>
        <begin position="97"/>
        <end position="174"/>
    </location>
</feature>
<evidence type="ECO:0000259" key="19">
    <source>
        <dbReference type="PROSITE" id="PS51977"/>
    </source>
</evidence>
<evidence type="ECO:0000256" key="10">
    <source>
        <dbReference type="ARBA" id="ARBA00023125"/>
    </source>
</evidence>
<feature type="compositionally biased region" description="Basic and acidic residues" evidence="15">
    <location>
        <begin position="224"/>
        <end position="233"/>
    </location>
</feature>
<protein>
    <recommendedName>
        <fullName evidence="14">Poly [ADP-ribose] polymerase</fullName>
        <shortName evidence="14">PARP</shortName>
        <ecNumber evidence="14">2.4.2.-</ecNumber>
    </recommendedName>
</protein>
<dbReference type="SMART" id="SM00773">
    <property type="entry name" value="WGR"/>
    <property type="match status" value="1"/>
</dbReference>
<dbReference type="Proteomes" id="UP000245119">
    <property type="component" value="Linkage Group LG12"/>
</dbReference>
<dbReference type="EMBL" id="PZQS01000012">
    <property type="protein sequence ID" value="PVD21135.1"/>
    <property type="molecule type" value="Genomic_DNA"/>
</dbReference>
<dbReference type="Gene3D" id="1.20.142.10">
    <property type="entry name" value="Poly(ADP-ribose) polymerase, regulatory domain"/>
    <property type="match status" value="1"/>
</dbReference>
<evidence type="ECO:0000256" key="7">
    <source>
        <dbReference type="ARBA" id="ARBA00022771"/>
    </source>
</evidence>
<dbReference type="GO" id="GO:0003677">
    <property type="term" value="F:DNA binding"/>
    <property type="evidence" value="ECO:0007669"/>
    <property type="project" value="UniProtKB-KW"/>
</dbReference>
<evidence type="ECO:0000256" key="6">
    <source>
        <dbReference type="ARBA" id="ARBA00022737"/>
    </source>
</evidence>
<dbReference type="PANTHER" id="PTHR10459:SF60">
    <property type="entry name" value="POLY [ADP-RIBOSE] POLYMERASE 2"/>
    <property type="match status" value="1"/>
</dbReference>
<keyword evidence="5" id="KW-0479">Metal-binding</keyword>
<evidence type="ECO:0000313" key="21">
    <source>
        <dbReference type="Proteomes" id="UP000245119"/>
    </source>
</evidence>
<keyword evidence="6" id="KW-0677">Repeat</keyword>
<keyword evidence="4" id="KW-0548">Nucleotidyltransferase</keyword>
<dbReference type="InterPro" id="IPR008893">
    <property type="entry name" value="WGR_domain"/>
</dbReference>
<dbReference type="SMART" id="SM00678">
    <property type="entry name" value="WWE"/>
    <property type="match status" value="1"/>
</dbReference>
<dbReference type="GO" id="GO:0005730">
    <property type="term" value="C:nucleolus"/>
    <property type="evidence" value="ECO:0007669"/>
    <property type="project" value="TreeGrafter"/>
</dbReference>
<accession>A0A2T7NJ06</accession>
<dbReference type="PROSITE" id="PS50918">
    <property type="entry name" value="WWE"/>
    <property type="match status" value="1"/>
</dbReference>
<feature type="domain" description="PARP alpha-helical" evidence="18">
    <location>
        <begin position="392"/>
        <end position="510"/>
    </location>
</feature>
<proteinExistence type="inferred from homology"/>
<gene>
    <name evidence="20" type="ORF">C0Q70_19301</name>
</gene>
<dbReference type="InterPro" id="IPR037197">
    <property type="entry name" value="WWE_dom_sf"/>
</dbReference>
<dbReference type="PANTHER" id="PTHR10459">
    <property type="entry name" value="DNA LIGASE"/>
    <property type="match status" value="1"/>
</dbReference>
<dbReference type="FunFam" id="1.20.142.10:FF:000001">
    <property type="entry name" value="Poly [ADP-ribose] polymerase"/>
    <property type="match status" value="1"/>
</dbReference>
<evidence type="ECO:0000256" key="14">
    <source>
        <dbReference type="RuleBase" id="RU362114"/>
    </source>
</evidence>
<dbReference type="Pfam" id="PF00644">
    <property type="entry name" value="PARP"/>
    <property type="match status" value="1"/>
</dbReference>
<dbReference type="Pfam" id="PF02877">
    <property type="entry name" value="PARP_reg"/>
    <property type="match status" value="1"/>
</dbReference>
<dbReference type="Pfam" id="PF05406">
    <property type="entry name" value="WGR"/>
    <property type="match status" value="1"/>
</dbReference>
<dbReference type="InterPro" id="IPR036616">
    <property type="entry name" value="Poly(ADP-ribose)pol_reg_dom_sf"/>
</dbReference>
<dbReference type="InterPro" id="IPR036930">
    <property type="entry name" value="WGR_dom_sf"/>
</dbReference>
<feature type="region of interest" description="Disordered" evidence="15">
    <location>
        <begin position="195"/>
        <end position="234"/>
    </location>
</feature>
<evidence type="ECO:0000256" key="2">
    <source>
        <dbReference type="ARBA" id="ARBA00022676"/>
    </source>
</evidence>
<feature type="compositionally biased region" description="Basic residues" evidence="15">
    <location>
        <begin position="213"/>
        <end position="222"/>
    </location>
</feature>
<dbReference type="InterPro" id="IPR004170">
    <property type="entry name" value="WWE_dom"/>
</dbReference>
<keyword evidence="3 14" id="KW-0808">Transferase</keyword>
<keyword evidence="7" id="KW-0863">Zinc-finger</keyword>
<dbReference type="SUPFAM" id="SSF117839">
    <property type="entry name" value="WWE domain"/>
    <property type="match status" value="2"/>
</dbReference>
<dbReference type="GO" id="GO:0016779">
    <property type="term" value="F:nucleotidyltransferase activity"/>
    <property type="evidence" value="ECO:0007669"/>
    <property type="project" value="UniProtKB-KW"/>
</dbReference>
<feature type="domain" description="PARP catalytic" evidence="17">
    <location>
        <begin position="434"/>
        <end position="718"/>
    </location>
</feature>
<feature type="domain" description="WGR" evidence="19">
    <location>
        <begin position="264"/>
        <end position="361"/>
    </location>
</feature>
<dbReference type="GO" id="GO:0003950">
    <property type="term" value="F:NAD+ poly-ADP-ribosyltransferase activity"/>
    <property type="evidence" value="ECO:0007669"/>
    <property type="project" value="UniProtKB-UniRule"/>
</dbReference>
<dbReference type="CDD" id="cd01437">
    <property type="entry name" value="parp_like"/>
    <property type="match status" value="1"/>
</dbReference>
<dbReference type="Gene3D" id="2.20.140.10">
    <property type="entry name" value="WGR domain"/>
    <property type="match status" value="1"/>
</dbReference>
<keyword evidence="9 14" id="KW-0520">NAD</keyword>
<evidence type="ECO:0000259" key="18">
    <source>
        <dbReference type="PROSITE" id="PS51060"/>
    </source>
</evidence>
<evidence type="ECO:0000259" key="17">
    <source>
        <dbReference type="PROSITE" id="PS51059"/>
    </source>
</evidence>
<evidence type="ECO:0000256" key="8">
    <source>
        <dbReference type="ARBA" id="ARBA00022833"/>
    </source>
</evidence>
<dbReference type="GO" id="GO:0070212">
    <property type="term" value="P:protein poly-ADP-ribosylation"/>
    <property type="evidence" value="ECO:0007669"/>
    <property type="project" value="TreeGrafter"/>
</dbReference>
<evidence type="ECO:0000256" key="1">
    <source>
        <dbReference type="ARBA" id="ARBA00004123"/>
    </source>
</evidence>
<comment type="subcellular location">
    <subcellularLocation>
        <location evidence="1">Nucleus</location>
    </subcellularLocation>
</comment>
<dbReference type="InterPro" id="IPR004102">
    <property type="entry name" value="Poly(ADP-ribose)pol_reg_dom"/>
</dbReference>
<dbReference type="InterPro" id="IPR050800">
    <property type="entry name" value="ARTD/PARP"/>
</dbReference>
<keyword evidence="2 14" id="KW-0328">Glycosyltransferase</keyword>
<keyword evidence="11" id="KW-0539">Nucleus</keyword>
<organism evidence="20 21">
    <name type="scientific">Pomacea canaliculata</name>
    <name type="common">Golden apple snail</name>
    <dbReference type="NCBI Taxonomy" id="400727"/>
    <lineage>
        <taxon>Eukaryota</taxon>
        <taxon>Metazoa</taxon>
        <taxon>Spiralia</taxon>
        <taxon>Lophotrochozoa</taxon>
        <taxon>Mollusca</taxon>
        <taxon>Gastropoda</taxon>
        <taxon>Caenogastropoda</taxon>
        <taxon>Architaenioglossa</taxon>
        <taxon>Ampullarioidea</taxon>
        <taxon>Ampullariidae</taxon>
        <taxon>Pomacea</taxon>
    </lineage>
</organism>
<evidence type="ECO:0000256" key="5">
    <source>
        <dbReference type="ARBA" id="ARBA00022723"/>
    </source>
</evidence>
<feature type="region of interest" description="Disordered" evidence="15">
    <location>
        <begin position="1"/>
        <end position="21"/>
    </location>
</feature>
<dbReference type="OrthoDB" id="429950at2759"/>
<reference evidence="20 21" key="1">
    <citation type="submission" date="2018-04" db="EMBL/GenBank/DDBJ databases">
        <title>The genome of golden apple snail Pomacea canaliculata provides insight into stress tolerance and invasive adaptation.</title>
        <authorList>
            <person name="Liu C."/>
            <person name="Liu B."/>
            <person name="Ren Y."/>
            <person name="Zhang Y."/>
            <person name="Wang H."/>
            <person name="Li S."/>
            <person name="Jiang F."/>
            <person name="Yin L."/>
            <person name="Zhang G."/>
            <person name="Qian W."/>
            <person name="Fan W."/>
        </authorList>
    </citation>
    <scope>NUCLEOTIDE SEQUENCE [LARGE SCALE GENOMIC DNA]</scope>
    <source>
        <strain evidence="20">SZHN2017</strain>
        <tissue evidence="20">Muscle</tissue>
    </source>
</reference>
<dbReference type="GO" id="GO:0008270">
    <property type="term" value="F:zinc ion binding"/>
    <property type="evidence" value="ECO:0007669"/>
    <property type="project" value="UniProtKB-KW"/>
</dbReference>
<comment type="caution">
    <text evidence="20">The sequence shown here is derived from an EMBL/GenBank/DDBJ whole genome shotgun (WGS) entry which is preliminary data.</text>
</comment>
<dbReference type="EC" id="2.4.2.-" evidence="14"/>
<dbReference type="GO" id="GO:1990404">
    <property type="term" value="F:NAD+-protein mono-ADP-ribosyltransferase activity"/>
    <property type="evidence" value="ECO:0007669"/>
    <property type="project" value="TreeGrafter"/>
</dbReference>
<dbReference type="PROSITE" id="PS51060">
    <property type="entry name" value="PARP_ALPHA_HD"/>
    <property type="match status" value="1"/>
</dbReference>
<evidence type="ECO:0000256" key="9">
    <source>
        <dbReference type="ARBA" id="ARBA00023027"/>
    </source>
</evidence>
<dbReference type="PROSITE" id="PS51059">
    <property type="entry name" value="PARP_CATALYTIC"/>
    <property type="match status" value="1"/>
</dbReference>
<dbReference type="STRING" id="400727.A0A2T7NJ06"/>
<keyword evidence="8" id="KW-0862">Zinc</keyword>